<keyword evidence="11" id="KW-1185">Reference proteome</keyword>
<dbReference type="RefSeq" id="WP_090528958.1">
    <property type="nucleotide sequence ID" value="NZ_FNRQ01000001.1"/>
</dbReference>
<dbReference type="GO" id="GO:0015562">
    <property type="term" value="F:efflux transmembrane transporter activity"/>
    <property type="evidence" value="ECO:0007669"/>
    <property type="project" value="InterPro"/>
</dbReference>
<accession>A0A1H3ZBM7</accession>
<dbReference type="PANTHER" id="PTHR30026:SF20">
    <property type="entry name" value="OUTER MEMBRANE PROTEIN TOLC"/>
    <property type="match status" value="1"/>
</dbReference>
<name>A0A1H3ZBM7_9BURK</name>
<keyword evidence="3" id="KW-0813">Transport</keyword>
<keyword evidence="4" id="KW-1134">Transmembrane beta strand</keyword>
<comment type="similarity">
    <text evidence="2">Belongs to the outer membrane factor (OMF) (TC 1.B.17) family.</text>
</comment>
<keyword evidence="6" id="KW-0472">Membrane</keyword>
<evidence type="ECO:0000313" key="11">
    <source>
        <dbReference type="Proteomes" id="UP000198638"/>
    </source>
</evidence>
<evidence type="ECO:0000256" key="6">
    <source>
        <dbReference type="ARBA" id="ARBA00023136"/>
    </source>
</evidence>
<dbReference type="Proteomes" id="UP000198638">
    <property type="component" value="Unassembled WGS sequence"/>
</dbReference>
<keyword evidence="5" id="KW-0812">Transmembrane</keyword>
<feature type="chain" id="PRO_5011519012" evidence="9">
    <location>
        <begin position="25"/>
        <end position="462"/>
    </location>
</feature>
<dbReference type="InterPro" id="IPR010130">
    <property type="entry name" value="T1SS_OMP_TolC"/>
</dbReference>
<dbReference type="Gene3D" id="1.20.1600.10">
    <property type="entry name" value="Outer membrane efflux proteins (OEP)"/>
    <property type="match status" value="1"/>
</dbReference>
<dbReference type="GO" id="GO:1990281">
    <property type="term" value="C:efflux pump complex"/>
    <property type="evidence" value="ECO:0007669"/>
    <property type="project" value="TreeGrafter"/>
</dbReference>
<dbReference type="EMBL" id="FNRQ01000001">
    <property type="protein sequence ID" value="SEA21189.1"/>
    <property type="molecule type" value="Genomic_DNA"/>
</dbReference>
<keyword evidence="9" id="KW-0732">Signal</keyword>
<dbReference type="OrthoDB" id="9813458at2"/>
<evidence type="ECO:0000256" key="4">
    <source>
        <dbReference type="ARBA" id="ARBA00022452"/>
    </source>
</evidence>
<feature type="signal peptide" evidence="9">
    <location>
        <begin position="1"/>
        <end position="24"/>
    </location>
</feature>
<evidence type="ECO:0000256" key="5">
    <source>
        <dbReference type="ARBA" id="ARBA00022692"/>
    </source>
</evidence>
<dbReference type="NCBIfam" id="TIGR01844">
    <property type="entry name" value="type_I_sec_TolC"/>
    <property type="match status" value="1"/>
</dbReference>
<gene>
    <name evidence="10" type="ORF">SAMN05192564_101678</name>
</gene>
<dbReference type="SUPFAM" id="SSF56954">
    <property type="entry name" value="Outer membrane efflux proteins (OEP)"/>
    <property type="match status" value="1"/>
</dbReference>
<evidence type="ECO:0000256" key="9">
    <source>
        <dbReference type="SAM" id="SignalP"/>
    </source>
</evidence>
<evidence type="ECO:0000256" key="7">
    <source>
        <dbReference type="ARBA" id="ARBA00023237"/>
    </source>
</evidence>
<reference evidence="11" key="1">
    <citation type="submission" date="2016-10" db="EMBL/GenBank/DDBJ databases">
        <authorList>
            <person name="Varghese N."/>
            <person name="Submissions S."/>
        </authorList>
    </citation>
    <scope>NUCLEOTIDE SEQUENCE [LARGE SCALE GENOMIC DNA]</scope>
    <source>
        <strain evidence="11">LMG 24000</strain>
    </source>
</reference>
<dbReference type="InterPro" id="IPR003423">
    <property type="entry name" value="OMP_efflux"/>
</dbReference>
<evidence type="ECO:0000313" key="10">
    <source>
        <dbReference type="EMBL" id="SEA21189.1"/>
    </source>
</evidence>
<dbReference type="GO" id="GO:0015288">
    <property type="term" value="F:porin activity"/>
    <property type="evidence" value="ECO:0007669"/>
    <property type="project" value="TreeGrafter"/>
</dbReference>
<dbReference type="AlphaFoldDB" id="A0A1H3ZBM7"/>
<evidence type="ECO:0000256" key="8">
    <source>
        <dbReference type="SAM" id="MobiDB-lite"/>
    </source>
</evidence>
<dbReference type="STRING" id="83784.SAMN05192564_101678"/>
<proteinExistence type="inferred from homology"/>
<sequence length="462" mass="49700">MNKRMVLVALAIVAGAQCAQCVRAADLLTVVEQTTDHDAALAAARAGARAAHQAVPKARAQLLPRVEGGWGRAYNRIATEDFPTTTYWQNGWTVSLTQPVFDWSRWTTYRQADFIEARGATEVAQAQQASILKAARAYFDELAAEDELARANDYAAALDTHLTQLRRRQLAGEATVIDLRDAESGVLQAHLQQQDADNALQLSRLALEQATGQPFAALSRLADPVTMPRVEPDDIDAWANQAQAHDYQVQLKQIDWRIAKLEVEKARSAHLPTVNITASHTPAGAGSGYARPTTTTTAMLSVSIPFFEGGETEARVDETVALEDKAQDDLTSAVRQAGASARESWTRLRSGAARVDALARLAQASSAAFAATQVGYRVGSRDSTDVLRAADTFYANRRDLIRARYETIMALLQLKAATAALTFDEVASVNALLVPAASGAPPQPLRAPQVAPARAGVPASSH</sequence>
<dbReference type="InterPro" id="IPR051906">
    <property type="entry name" value="TolC-like"/>
</dbReference>
<dbReference type="PANTHER" id="PTHR30026">
    <property type="entry name" value="OUTER MEMBRANE PROTEIN TOLC"/>
    <property type="match status" value="1"/>
</dbReference>
<organism evidence="10 11">
    <name type="scientific">Paraburkholderia sartisoli</name>
    <dbReference type="NCBI Taxonomy" id="83784"/>
    <lineage>
        <taxon>Bacteria</taxon>
        <taxon>Pseudomonadati</taxon>
        <taxon>Pseudomonadota</taxon>
        <taxon>Betaproteobacteria</taxon>
        <taxon>Burkholderiales</taxon>
        <taxon>Burkholderiaceae</taxon>
        <taxon>Paraburkholderia</taxon>
    </lineage>
</organism>
<dbReference type="GO" id="GO:0009279">
    <property type="term" value="C:cell outer membrane"/>
    <property type="evidence" value="ECO:0007669"/>
    <property type="project" value="UniProtKB-SubCell"/>
</dbReference>
<evidence type="ECO:0000256" key="2">
    <source>
        <dbReference type="ARBA" id="ARBA00007613"/>
    </source>
</evidence>
<feature type="region of interest" description="Disordered" evidence="8">
    <location>
        <begin position="441"/>
        <end position="462"/>
    </location>
</feature>
<comment type="subcellular location">
    <subcellularLocation>
        <location evidence="1">Cell outer membrane</location>
    </subcellularLocation>
</comment>
<evidence type="ECO:0000256" key="3">
    <source>
        <dbReference type="ARBA" id="ARBA00022448"/>
    </source>
</evidence>
<keyword evidence="7" id="KW-0998">Cell outer membrane</keyword>
<dbReference type="Pfam" id="PF02321">
    <property type="entry name" value="OEP"/>
    <property type="match status" value="2"/>
</dbReference>
<protein>
    <submittedName>
        <fullName evidence="10">Outer membrane protein</fullName>
    </submittedName>
</protein>
<evidence type="ECO:0000256" key="1">
    <source>
        <dbReference type="ARBA" id="ARBA00004442"/>
    </source>
</evidence>